<sequence length="258" mass="28291">MSSRSTSHTACDSATARFKLCVVLSQSRMPLQTAAMTDEVLRLTLDRPNSLNALNVELLSRLASEISKADGEYEVLIIEGAGDAFTAGADLEEEESAGDLFQEITHAVRAFDGIVIGKLHGWVVGGGFEWTLSFDICYAAPDTTFKLTESEVGVTITNGSSLLLPMAIGSPKAKELIYTSRELDAREAEELGLVAGVYDRTELDQQVRDVALDLVENKSHTALRLNKHVLNHAADLDAVMEREEIVNEYCHEIEEMSW</sequence>
<proteinExistence type="inferred from homology"/>
<organism evidence="2 3">
    <name type="scientific">Salinadaptatus halalkaliphilus</name>
    <dbReference type="NCBI Taxonomy" id="2419781"/>
    <lineage>
        <taxon>Archaea</taxon>
        <taxon>Methanobacteriati</taxon>
        <taxon>Methanobacteriota</taxon>
        <taxon>Stenosarchaea group</taxon>
        <taxon>Halobacteria</taxon>
        <taxon>Halobacteriales</taxon>
        <taxon>Natrialbaceae</taxon>
        <taxon>Salinadaptatus</taxon>
    </lineage>
</organism>
<keyword evidence="3" id="KW-1185">Reference proteome</keyword>
<reference evidence="2 3" key="1">
    <citation type="submission" date="2018-10" db="EMBL/GenBank/DDBJ databases">
        <title>Natronolimnobius sp. XQ-INN 246 isolated from Inner Mongolia Autonomous Region of China.</title>
        <authorList>
            <person name="Xue Q."/>
        </authorList>
    </citation>
    <scope>NUCLEOTIDE SEQUENCE [LARGE SCALE GENOMIC DNA]</scope>
    <source>
        <strain evidence="2 3">XQ-INN 246</strain>
    </source>
</reference>
<dbReference type="Gene3D" id="3.90.226.10">
    <property type="entry name" value="2-enoyl-CoA Hydratase, Chain A, domain 1"/>
    <property type="match status" value="1"/>
</dbReference>
<dbReference type="PANTHER" id="PTHR43802:SF1">
    <property type="entry name" value="IP11341P-RELATED"/>
    <property type="match status" value="1"/>
</dbReference>
<comment type="caution">
    <text evidence="2">The sequence shown here is derived from an EMBL/GenBank/DDBJ whole genome shotgun (WGS) entry which is preliminary data.</text>
</comment>
<dbReference type="InterPro" id="IPR001753">
    <property type="entry name" value="Enoyl-CoA_hydra/iso"/>
</dbReference>
<dbReference type="SUPFAM" id="SSF52096">
    <property type="entry name" value="ClpP/crotonase"/>
    <property type="match status" value="1"/>
</dbReference>
<accession>A0A4S3TGG0</accession>
<dbReference type="GO" id="GO:0016853">
    <property type="term" value="F:isomerase activity"/>
    <property type="evidence" value="ECO:0007669"/>
    <property type="project" value="UniProtKB-KW"/>
</dbReference>
<dbReference type="PANTHER" id="PTHR43802">
    <property type="entry name" value="ENOYL-COA HYDRATASE"/>
    <property type="match status" value="1"/>
</dbReference>
<evidence type="ECO:0000313" key="3">
    <source>
        <dbReference type="Proteomes" id="UP000318864"/>
    </source>
</evidence>
<name>A0A4S3TGG0_9EURY</name>
<comment type="similarity">
    <text evidence="1">Belongs to the enoyl-CoA hydratase/isomerase family.</text>
</comment>
<dbReference type="Proteomes" id="UP000318864">
    <property type="component" value="Unassembled WGS sequence"/>
</dbReference>
<evidence type="ECO:0000313" key="2">
    <source>
        <dbReference type="EMBL" id="THE63019.1"/>
    </source>
</evidence>
<evidence type="ECO:0000256" key="1">
    <source>
        <dbReference type="ARBA" id="ARBA00005254"/>
    </source>
</evidence>
<keyword evidence="2" id="KW-0413">Isomerase</keyword>
<dbReference type="Pfam" id="PF00378">
    <property type="entry name" value="ECH_1"/>
    <property type="match status" value="1"/>
</dbReference>
<protein>
    <submittedName>
        <fullName evidence="2">Enoyl-CoA hydratase/isomerase family protein</fullName>
    </submittedName>
</protein>
<dbReference type="InterPro" id="IPR029045">
    <property type="entry name" value="ClpP/crotonase-like_dom_sf"/>
</dbReference>
<dbReference type="EMBL" id="RBZW01000076">
    <property type="protein sequence ID" value="THE63019.1"/>
    <property type="molecule type" value="Genomic_DNA"/>
</dbReference>
<dbReference type="AlphaFoldDB" id="A0A4S3TGG0"/>
<dbReference type="CDD" id="cd06558">
    <property type="entry name" value="crotonase-like"/>
    <property type="match status" value="1"/>
</dbReference>
<gene>
    <name evidence="2" type="ORF">D8Y22_21500</name>
</gene>